<keyword evidence="9 10" id="KW-0012">Acyltransferase</keyword>
<evidence type="ECO:0000256" key="10">
    <source>
        <dbReference type="RuleBase" id="RU079119"/>
    </source>
</evidence>
<feature type="transmembrane region" description="Helical" evidence="10">
    <location>
        <begin position="32"/>
        <end position="52"/>
    </location>
</feature>
<dbReference type="PANTHER" id="PTHR22883">
    <property type="entry name" value="ZINC FINGER DHHC DOMAIN CONTAINING PROTEIN"/>
    <property type="match status" value="1"/>
</dbReference>
<comment type="caution">
    <text evidence="13">The sequence shown here is derived from an EMBL/GenBank/DDBJ whole genome shotgun (WGS) entry which is preliminary data.</text>
</comment>
<comment type="domain">
    <text evidence="10">The DHHC domain is required for palmitoyltransferase activity.</text>
</comment>
<evidence type="ECO:0000256" key="1">
    <source>
        <dbReference type="ARBA" id="ARBA00004127"/>
    </source>
</evidence>
<sequence length="326" mass="38077">MQKVFLDYKSAMLNPPADPFERSLLFSRVRKYSVRFQYVMWNILAVVCVYSWDDSVLREWIEHDYASRNILYHLVQLASIVLYCLTTFGDPGFVPLFTGEGYFKKRGREKFAKCRFLIFFFLKTYVLEEQKRFENKLKNEVATPQKKSQSIVDDKSKNAKENEENRNDNGDNNNDDDDDDDDDEETSSMMKTGIHNVGEEKVARVSRAHPPEQFCYRCKFLRPMRSKHCYDCDRCVIKFDHHCPFMGNCIGGYNHRYFVLFGWVQSIVVIGAVLSADDYAKRTAIGWISRVLYMLLISFGLFAAISITGFHTYLMATGQTTFEMMR</sequence>
<dbReference type="Proteomes" id="UP000023152">
    <property type="component" value="Unassembled WGS sequence"/>
</dbReference>
<keyword evidence="3 10" id="KW-0808">Transferase</keyword>
<accession>X6M4Z9</accession>
<feature type="compositionally biased region" description="Acidic residues" evidence="11">
    <location>
        <begin position="173"/>
        <end position="186"/>
    </location>
</feature>
<dbReference type="GO" id="GO:0005783">
    <property type="term" value="C:endoplasmic reticulum"/>
    <property type="evidence" value="ECO:0007669"/>
    <property type="project" value="TreeGrafter"/>
</dbReference>
<evidence type="ECO:0000256" key="9">
    <source>
        <dbReference type="ARBA" id="ARBA00023315"/>
    </source>
</evidence>
<feature type="compositionally biased region" description="Basic and acidic residues" evidence="11">
    <location>
        <begin position="152"/>
        <end position="169"/>
    </location>
</feature>
<keyword evidence="4 10" id="KW-0812">Transmembrane</keyword>
<dbReference type="EC" id="2.3.1.225" evidence="10"/>
<keyword evidence="14" id="KW-1185">Reference proteome</keyword>
<feature type="region of interest" description="Disordered" evidence="11">
    <location>
        <begin position="144"/>
        <end position="193"/>
    </location>
</feature>
<feature type="transmembrane region" description="Helical" evidence="10">
    <location>
        <begin position="72"/>
        <end position="98"/>
    </location>
</feature>
<evidence type="ECO:0000256" key="6">
    <source>
        <dbReference type="ARBA" id="ARBA00023136"/>
    </source>
</evidence>
<dbReference type="GO" id="GO:0019706">
    <property type="term" value="F:protein-cysteine S-palmitoyltransferase activity"/>
    <property type="evidence" value="ECO:0007669"/>
    <property type="project" value="UniProtKB-EC"/>
</dbReference>
<dbReference type="AlphaFoldDB" id="X6M4Z9"/>
<evidence type="ECO:0000256" key="5">
    <source>
        <dbReference type="ARBA" id="ARBA00022989"/>
    </source>
</evidence>
<dbReference type="InterPro" id="IPR039859">
    <property type="entry name" value="PFA4/ZDH16/20/ERF2-like"/>
</dbReference>
<keyword evidence="5 10" id="KW-1133">Transmembrane helix</keyword>
<evidence type="ECO:0000313" key="14">
    <source>
        <dbReference type="Proteomes" id="UP000023152"/>
    </source>
</evidence>
<dbReference type="PANTHER" id="PTHR22883:SF301">
    <property type="entry name" value="PALMITOYLTRANSFERASE ZDHHC12"/>
    <property type="match status" value="1"/>
</dbReference>
<evidence type="ECO:0000256" key="7">
    <source>
        <dbReference type="ARBA" id="ARBA00023139"/>
    </source>
</evidence>
<dbReference type="Pfam" id="PF01529">
    <property type="entry name" value="DHHC"/>
    <property type="match status" value="1"/>
</dbReference>
<evidence type="ECO:0000256" key="8">
    <source>
        <dbReference type="ARBA" id="ARBA00023288"/>
    </source>
</evidence>
<reference evidence="13 14" key="1">
    <citation type="journal article" date="2013" name="Curr. Biol.">
        <title>The Genome of the Foraminiferan Reticulomyxa filosa.</title>
        <authorList>
            <person name="Glockner G."/>
            <person name="Hulsmann N."/>
            <person name="Schleicher M."/>
            <person name="Noegel A.A."/>
            <person name="Eichinger L."/>
            <person name="Gallinger C."/>
            <person name="Pawlowski J."/>
            <person name="Sierra R."/>
            <person name="Euteneuer U."/>
            <person name="Pillet L."/>
            <person name="Moustafa A."/>
            <person name="Platzer M."/>
            <person name="Groth M."/>
            <person name="Szafranski K."/>
            <person name="Schliwa M."/>
        </authorList>
    </citation>
    <scope>NUCLEOTIDE SEQUENCE [LARGE SCALE GENOMIC DNA]</scope>
</reference>
<name>X6M4Z9_RETFI</name>
<evidence type="ECO:0000313" key="13">
    <source>
        <dbReference type="EMBL" id="ETO08537.1"/>
    </source>
</evidence>
<evidence type="ECO:0000256" key="3">
    <source>
        <dbReference type="ARBA" id="ARBA00022679"/>
    </source>
</evidence>
<feature type="non-terminal residue" evidence="13">
    <location>
        <position position="326"/>
    </location>
</feature>
<keyword evidence="6 10" id="KW-0472">Membrane</keyword>
<comment type="subcellular location">
    <subcellularLocation>
        <location evidence="1">Endomembrane system</location>
        <topology evidence="1">Multi-pass membrane protein</topology>
    </subcellularLocation>
</comment>
<dbReference type="OrthoDB" id="9909019at2759"/>
<keyword evidence="7" id="KW-0564">Palmitate</keyword>
<protein>
    <recommendedName>
        <fullName evidence="10">Palmitoyltransferase</fullName>
        <ecNumber evidence="10">2.3.1.225</ecNumber>
    </recommendedName>
</protein>
<feature type="transmembrane region" description="Helical" evidence="10">
    <location>
        <begin position="291"/>
        <end position="316"/>
    </location>
</feature>
<gene>
    <name evidence="13" type="ORF">RFI_28851</name>
</gene>
<dbReference type="InterPro" id="IPR001594">
    <property type="entry name" value="Palmitoyltrfase_DHHC"/>
</dbReference>
<evidence type="ECO:0000256" key="4">
    <source>
        <dbReference type="ARBA" id="ARBA00022692"/>
    </source>
</evidence>
<proteinExistence type="inferred from homology"/>
<dbReference type="GO" id="GO:0006612">
    <property type="term" value="P:protein targeting to membrane"/>
    <property type="evidence" value="ECO:0007669"/>
    <property type="project" value="TreeGrafter"/>
</dbReference>
<organism evidence="13 14">
    <name type="scientific">Reticulomyxa filosa</name>
    <dbReference type="NCBI Taxonomy" id="46433"/>
    <lineage>
        <taxon>Eukaryota</taxon>
        <taxon>Sar</taxon>
        <taxon>Rhizaria</taxon>
        <taxon>Retaria</taxon>
        <taxon>Foraminifera</taxon>
        <taxon>Monothalamids</taxon>
        <taxon>Reticulomyxidae</taxon>
        <taxon>Reticulomyxa</taxon>
    </lineage>
</organism>
<comment type="similarity">
    <text evidence="2 10">Belongs to the DHHC palmitoyltransferase family.</text>
</comment>
<evidence type="ECO:0000256" key="2">
    <source>
        <dbReference type="ARBA" id="ARBA00008574"/>
    </source>
</evidence>
<feature type="transmembrane region" description="Helical" evidence="10">
    <location>
        <begin position="257"/>
        <end position="276"/>
    </location>
</feature>
<dbReference type="GO" id="GO:0005794">
    <property type="term" value="C:Golgi apparatus"/>
    <property type="evidence" value="ECO:0007669"/>
    <property type="project" value="TreeGrafter"/>
</dbReference>
<evidence type="ECO:0000256" key="11">
    <source>
        <dbReference type="SAM" id="MobiDB-lite"/>
    </source>
</evidence>
<comment type="catalytic activity">
    <reaction evidence="10">
        <text>L-cysteinyl-[protein] + hexadecanoyl-CoA = S-hexadecanoyl-L-cysteinyl-[protein] + CoA</text>
        <dbReference type="Rhea" id="RHEA:36683"/>
        <dbReference type="Rhea" id="RHEA-COMP:10131"/>
        <dbReference type="Rhea" id="RHEA-COMP:11032"/>
        <dbReference type="ChEBI" id="CHEBI:29950"/>
        <dbReference type="ChEBI" id="CHEBI:57287"/>
        <dbReference type="ChEBI" id="CHEBI:57379"/>
        <dbReference type="ChEBI" id="CHEBI:74151"/>
        <dbReference type="EC" id="2.3.1.225"/>
    </reaction>
</comment>
<evidence type="ECO:0000259" key="12">
    <source>
        <dbReference type="Pfam" id="PF01529"/>
    </source>
</evidence>
<dbReference type="PROSITE" id="PS50216">
    <property type="entry name" value="DHHC"/>
    <property type="match status" value="1"/>
</dbReference>
<feature type="domain" description="Palmitoyltransferase DHHC" evidence="12">
    <location>
        <begin position="211"/>
        <end position="325"/>
    </location>
</feature>
<keyword evidence="8" id="KW-0449">Lipoprotein</keyword>
<dbReference type="EMBL" id="ASPP01024897">
    <property type="protein sequence ID" value="ETO08537.1"/>
    <property type="molecule type" value="Genomic_DNA"/>
</dbReference>